<evidence type="ECO:0000256" key="12">
    <source>
        <dbReference type="ARBA" id="ARBA00063663"/>
    </source>
</evidence>
<protein>
    <recommendedName>
        <fullName evidence="13">Tumor necrosis factor receptor superfamily member 13B</fullName>
    </recommendedName>
    <alternativeName>
        <fullName evidence="14">Transmembrane activator and CAML interactor</fullName>
    </alternativeName>
</protein>
<evidence type="ECO:0000313" key="17">
    <source>
        <dbReference type="EMBL" id="KAL2765940.1"/>
    </source>
</evidence>
<evidence type="ECO:0000256" key="13">
    <source>
        <dbReference type="ARBA" id="ARBA00070540"/>
    </source>
</evidence>
<evidence type="ECO:0000256" key="8">
    <source>
        <dbReference type="ARBA" id="ARBA00023136"/>
    </source>
</evidence>
<keyword evidence="6" id="KW-1133">Transmembrane helix</keyword>
<keyword evidence="8" id="KW-0472">Membrane</keyword>
<evidence type="ECO:0000256" key="6">
    <source>
        <dbReference type="ARBA" id="ARBA00022989"/>
    </source>
</evidence>
<evidence type="ECO:0000256" key="5">
    <source>
        <dbReference type="ARBA" id="ARBA00022968"/>
    </source>
</evidence>
<dbReference type="AlphaFoldDB" id="A0ABD2DGV2"/>
<comment type="function">
    <text evidence="11">Receptor for TNFSF13/APRIL and TNFSF13B/TALL1/BAFF/BLYS that binds both ligands with similar high affinity. Mediates calcineurin-dependent activation of NF-AT, as well as activation of NF-kappa-B and AP-1. Involved in the stimulation of B- and T-cell function and the regulation of humoral immunity.</text>
</comment>
<evidence type="ECO:0000256" key="10">
    <source>
        <dbReference type="ARBA" id="ARBA00023170"/>
    </source>
</evidence>
<dbReference type="SUPFAM" id="SSF57586">
    <property type="entry name" value="TNF receptor-like"/>
    <property type="match status" value="2"/>
</dbReference>
<evidence type="ECO:0000256" key="2">
    <source>
        <dbReference type="ARBA" id="ARBA00022692"/>
    </source>
</evidence>
<dbReference type="PRINTS" id="PR01963">
    <property type="entry name" value="TNFACTORR13B"/>
</dbReference>
<evidence type="ECO:0000256" key="3">
    <source>
        <dbReference type="ARBA" id="ARBA00022737"/>
    </source>
</evidence>
<feature type="region of interest" description="Disordered" evidence="15">
    <location>
        <begin position="98"/>
        <end position="127"/>
    </location>
</feature>
<dbReference type="InterPro" id="IPR015384">
    <property type="entry name" value="TACI_Cys-rich-dom"/>
</dbReference>
<evidence type="ECO:0000256" key="4">
    <source>
        <dbReference type="ARBA" id="ARBA00022859"/>
    </source>
</evidence>
<feature type="non-terminal residue" evidence="17">
    <location>
        <position position="127"/>
    </location>
</feature>
<keyword evidence="7" id="KW-1064">Adaptive immunity</keyword>
<dbReference type="FunFam" id="4.10.1290.10:FF:000002">
    <property type="entry name" value="Tumor necrosis factor receptor superfamily member 13B"/>
    <property type="match status" value="1"/>
</dbReference>
<evidence type="ECO:0000313" key="18">
    <source>
        <dbReference type="Proteomes" id="UP001610411"/>
    </source>
</evidence>
<comment type="subunit">
    <text evidence="12">Binds TRAF2, TRAF5 and TRAF6. Binds the NH2-terminal domain of CAMLG with its C-terminus.</text>
</comment>
<gene>
    <name evidence="17" type="ORF">WCI35_027809</name>
</gene>
<evidence type="ECO:0000256" key="7">
    <source>
        <dbReference type="ARBA" id="ARBA00023130"/>
    </source>
</evidence>
<keyword evidence="3" id="KW-0677">Repeat</keyword>
<organism evidence="17 18">
    <name type="scientific">Daubentonia madagascariensis</name>
    <name type="common">Aye-aye</name>
    <name type="synonym">Sciurus madagascariensis</name>
    <dbReference type="NCBI Taxonomy" id="31869"/>
    <lineage>
        <taxon>Eukaryota</taxon>
        <taxon>Metazoa</taxon>
        <taxon>Chordata</taxon>
        <taxon>Craniata</taxon>
        <taxon>Vertebrata</taxon>
        <taxon>Euteleostomi</taxon>
        <taxon>Mammalia</taxon>
        <taxon>Eutheria</taxon>
        <taxon>Euarchontoglires</taxon>
        <taxon>Primates</taxon>
        <taxon>Strepsirrhini</taxon>
        <taxon>Chiromyiformes</taxon>
        <taxon>Daubentoniidae</taxon>
        <taxon>Daubentonia</taxon>
    </lineage>
</organism>
<dbReference type="FunFam" id="4.10.1290.10:FF:000001">
    <property type="entry name" value="Tumor necrosis factor receptor superfamily member 13B"/>
    <property type="match status" value="1"/>
</dbReference>
<dbReference type="GO" id="GO:0002250">
    <property type="term" value="P:adaptive immune response"/>
    <property type="evidence" value="ECO:0007669"/>
    <property type="project" value="UniProtKB-KW"/>
</dbReference>
<comment type="caution">
    <text evidence="17">The sequence shown here is derived from an EMBL/GenBank/DDBJ whole genome shotgun (WGS) entry which is preliminary data.</text>
</comment>
<dbReference type="Gene3D" id="4.10.1290.10">
    <property type="entry name" value="Tumor necrosis factor receptor superfamily"/>
    <property type="match status" value="2"/>
</dbReference>
<keyword evidence="5" id="KW-0735">Signal-anchor</keyword>
<reference evidence="17 18" key="1">
    <citation type="journal article" date="2024" name="G3 (Bethesda)">
        <title>A hybrid genome assembly of the endangered aye-aye (Daubentonia madagascariensis).</title>
        <authorList>
            <person name="Versoza C.J."/>
            <person name="Pfeifer S.P."/>
        </authorList>
    </citation>
    <scope>NUCLEOTIDE SEQUENCE [LARGE SCALE GENOMIC DNA]</scope>
    <source>
        <strain evidence="17">6821</strain>
    </source>
</reference>
<dbReference type="Proteomes" id="UP001610411">
    <property type="component" value="Unassembled WGS sequence"/>
</dbReference>
<dbReference type="GO" id="GO:0005886">
    <property type="term" value="C:plasma membrane"/>
    <property type="evidence" value="ECO:0007669"/>
    <property type="project" value="UniProtKB-ARBA"/>
</dbReference>
<keyword evidence="4" id="KW-0391">Immunity</keyword>
<comment type="subcellular location">
    <subcellularLocation>
        <location evidence="1">Membrane</location>
        <topology evidence="1">Single-pass type III membrane protein</topology>
    </subcellularLocation>
</comment>
<evidence type="ECO:0000259" key="16">
    <source>
        <dbReference type="Pfam" id="PF09305"/>
    </source>
</evidence>
<dbReference type="InterPro" id="IPR022317">
    <property type="entry name" value="TNFR_13B"/>
</dbReference>
<feature type="domain" description="TACI cysteine-rich" evidence="16">
    <location>
        <begin position="15"/>
        <end position="46"/>
    </location>
</feature>
<keyword evidence="10 17" id="KW-0675">Receptor</keyword>
<proteinExistence type="predicted"/>
<keyword evidence="18" id="KW-1185">Reference proteome</keyword>
<keyword evidence="9" id="KW-1015">Disulfide bond</keyword>
<evidence type="ECO:0000256" key="9">
    <source>
        <dbReference type="ARBA" id="ARBA00023157"/>
    </source>
</evidence>
<evidence type="ECO:0000256" key="1">
    <source>
        <dbReference type="ARBA" id="ARBA00004183"/>
    </source>
</evidence>
<accession>A0ABD2DGV2</accession>
<dbReference type="PANTHER" id="PTHR15511">
    <property type="entry name" value="TUMOR NECROSIS FACTOR RECEPTOR SUPERFAMILY MEMBER 13B"/>
    <property type="match status" value="1"/>
</dbReference>
<name>A0ABD2DGV2_DAUMA</name>
<dbReference type="EMBL" id="JBFSEQ010000011">
    <property type="protein sequence ID" value="KAL2765940.1"/>
    <property type="molecule type" value="Genomic_DNA"/>
</dbReference>
<feature type="non-terminal residue" evidence="17">
    <location>
        <position position="1"/>
    </location>
</feature>
<dbReference type="Pfam" id="PF09305">
    <property type="entry name" value="TACI-CRD2"/>
    <property type="match status" value="2"/>
</dbReference>
<evidence type="ECO:0000256" key="15">
    <source>
        <dbReference type="SAM" id="MobiDB-lite"/>
    </source>
</evidence>
<evidence type="ECO:0000256" key="14">
    <source>
        <dbReference type="ARBA" id="ARBA00081450"/>
    </source>
</evidence>
<keyword evidence="2" id="KW-0812">Transmembrane</keyword>
<evidence type="ECO:0000256" key="11">
    <source>
        <dbReference type="ARBA" id="ARBA00058588"/>
    </source>
</evidence>
<feature type="domain" description="TACI cysteine-rich" evidence="16">
    <location>
        <begin position="48"/>
        <end position="86"/>
    </location>
</feature>
<sequence length="127" mass="14477">PQVLRMGVAMGSCPEEQYWDPLLRSCISCKLTCRHRNQRTCAAFCESLSCHKEQGKYYDLLLRDCISCISTCGQHPKQCAYFCESKIRSRVNLPLQLRRQQSGEAETRSDNLGRYQGSEHRGSEASP</sequence>
<feature type="compositionally biased region" description="Basic and acidic residues" evidence="15">
    <location>
        <begin position="105"/>
        <end position="127"/>
    </location>
</feature>
<dbReference type="PANTHER" id="PTHR15511:SF2">
    <property type="entry name" value="TUMOR NECROSIS FACTOR RECEPTOR SUPERFAMILY MEMBER 13B"/>
    <property type="match status" value="1"/>
</dbReference>